<feature type="signal peptide" evidence="8">
    <location>
        <begin position="1"/>
        <end position="23"/>
    </location>
</feature>
<dbReference type="PROSITE" id="PS51446">
    <property type="entry name" value="PACIFASTIN"/>
    <property type="match status" value="3"/>
</dbReference>
<feature type="chain" id="PRO_5040469884" description="Pacifastin domain-containing protein" evidence="8">
    <location>
        <begin position="24"/>
        <end position="288"/>
    </location>
</feature>
<organism evidence="10 11">
    <name type="scientific">Chironomus riparius</name>
    <dbReference type="NCBI Taxonomy" id="315576"/>
    <lineage>
        <taxon>Eukaryota</taxon>
        <taxon>Metazoa</taxon>
        <taxon>Ecdysozoa</taxon>
        <taxon>Arthropoda</taxon>
        <taxon>Hexapoda</taxon>
        <taxon>Insecta</taxon>
        <taxon>Pterygota</taxon>
        <taxon>Neoptera</taxon>
        <taxon>Endopterygota</taxon>
        <taxon>Diptera</taxon>
        <taxon>Nematocera</taxon>
        <taxon>Chironomoidea</taxon>
        <taxon>Chironomidae</taxon>
        <taxon>Chironominae</taxon>
        <taxon>Chironomus</taxon>
    </lineage>
</organism>
<reference evidence="10" key="2">
    <citation type="submission" date="2022-10" db="EMBL/GenBank/DDBJ databases">
        <authorList>
            <consortium name="ENA_rothamsted_submissions"/>
            <consortium name="culmorum"/>
            <person name="King R."/>
        </authorList>
    </citation>
    <scope>NUCLEOTIDE SEQUENCE</scope>
</reference>
<evidence type="ECO:0000256" key="4">
    <source>
        <dbReference type="ARBA" id="ARBA00022900"/>
    </source>
</evidence>
<evidence type="ECO:0000313" key="11">
    <source>
        <dbReference type="Proteomes" id="UP001153620"/>
    </source>
</evidence>
<dbReference type="GO" id="GO:0005576">
    <property type="term" value="C:extracellular region"/>
    <property type="evidence" value="ECO:0007669"/>
    <property type="project" value="UniProtKB-SubCell"/>
</dbReference>
<keyword evidence="11" id="KW-1185">Reference proteome</keyword>
<dbReference type="Proteomes" id="UP001153620">
    <property type="component" value="Chromosome 2"/>
</dbReference>
<keyword evidence="8" id="KW-0732">Signal</keyword>
<feature type="domain" description="Pacifastin" evidence="9">
    <location>
        <begin position="229"/>
        <end position="265"/>
    </location>
</feature>
<gene>
    <name evidence="10" type="ORF">CHIRRI_LOCUS8708</name>
</gene>
<feature type="site" description="Reactive bond" evidence="7">
    <location>
        <begin position="70"/>
        <end position="71"/>
    </location>
</feature>
<dbReference type="EMBL" id="OU895878">
    <property type="protein sequence ID" value="CAG9805840.1"/>
    <property type="molecule type" value="Genomic_DNA"/>
</dbReference>
<evidence type="ECO:0000313" key="10">
    <source>
        <dbReference type="EMBL" id="CAG9805840.1"/>
    </source>
</evidence>
<evidence type="ECO:0000256" key="6">
    <source>
        <dbReference type="ARBA" id="ARBA00029459"/>
    </source>
</evidence>
<comment type="subcellular location">
    <subcellularLocation>
        <location evidence="1">Secreted</location>
    </subcellularLocation>
</comment>
<evidence type="ECO:0000256" key="2">
    <source>
        <dbReference type="ARBA" id="ARBA00022525"/>
    </source>
</evidence>
<evidence type="ECO:0000256" key="1">
    <source>
        <dbReference type="ARBA" id="ARBA00004613"/>
    </source>
</evidence>
<dbReference type="GO" id="GO:0004867">
    <property type="term" value="F:serine-type endopeptidase inhibitor activity"/>
    <property type="evidence" value="ECO:0007669"/>
    <property type="project" value="UniProtKB-UniRule"/>
</dbReference>
<feature type="disulfide bond" evidence="7">
    <location>
        <begin position="232"/>
        <end position="247"/>
    </location>
</feature>
<comment type="similarity">
    <text evidence="6 7">Belongs to the protease inhibitor I19 family.</text>
</comment>
<dbReference type="SUPFAM" id="SSF57283">
    <property type="entry name" value="PMP inhibitors"/>
    <property type="match status" value="4"/>
</dbReference>
<dbReference type="Pfam" id="PF05375">
    <property type="entry name" value="Pacifastin_I"/>
    <property type="match status" value="3"/>
</dbReference>
<proteinExistence type="inferred from homology"/>
<evidence type="ECO:0000256" key="7">
    <source>
        <dbReference type="PROSITE-ProRule" id="PRU00776"/>
    </source>
</evidence>
<feature type="domain" description="Pacifastin" evidence="9">
    <location>
        <begin position="41"/>
        <end position="76"/>
    </location>
</feature>
<keyword evidence="2" id="KW-0964">Secreted</keyword>
<feature type="disulfide bond" evidence="7">
    <location>
        <begin position="158"/>
        <end position="173"/>
    </location>
</feature>
<evidence type="ECO:0000256" key="8">
    <source>
        <dbReference type="SAM" id="SignalP"/>
    </source>
</evidence>
<dbReference type="InterPro" id="IPR008037">
    <property type="entry name" value="Pacifastin_dom"/>
</dbReference>
<keyword evidence="5 7" id="KW-1015">Disulfide bond</keyword>
<sequence>MKRTCLVIVIVMLGTLCCNYAKASPNVEGQTVLNSNIDTRSQVCEPQSTKMQDCNRCRCSANGLGWMCTKKACPKFIKTIPPNGPGFICTPNKVFRYECSTCTCNEHGNHADCIELGCDDRTSYTLQRKSQPVLLPVDTTTKAPTTTAASRTQRPDECTPGSRWQQDCNWCYCTSTGIAACTLRGCLGKINLPAPAINHSLRKRQTINQYQPTSGGETIYKLEDLQNPNFTCTPSLSFKVDCNTCWCAADGKRPRYCTRIACNPRPASQPIDASTKRSDIPTAIIFPQ</sequence>
<feature type="disulfide bond" evidence="7">
    <location>
        <begin position="171"/>
        <end position="181"/>
    </location>
</feature>
<name>A0A9N9WR85_9DIPT</name>
<reference evidence="10" key="1">
    <citation type="submission" date="2022-01" db="EMBL/GenBank/DDBJ databases">
        <authorList>
            <person name="King R."/>
        </authorList>
    </citation>
    <scope>NUCLEOTIDE SEQUENCE</scope>
</reference>
<evidence type="ECO:0000259" key="9">
    <source>
        <dbReference type="PROSITE" id="PS51446"/>
    </source>
</evidence>
<dbReference type="InterPro" id="IPR036201">
    <property type="entry name" value="Pacifastin_dom_sf"/>
</dbReference>
<dbReference type="OrthoDB" id="10026631at2759"/>
<protein>
    <recommendedName>
        <fullName evidence="9">Pacifastin domain-containing protein</fullName>
    </recommendedName>
</protein>
<evidence type="ECO:0000256" key="5">
    <source>
        <dbReference type="ARBA" id="ARBA00023157"/>
    </source>
</evidence>
<feature type="domain" description="Pacifastin" evidence="9">
    <location>
        <begin position="155"/>
        <end position="189"/>
    </location>
</feature>
<feature type="disulfide bond" evidence="7">
    <location>
        <begin position="168"/>
        <end position="186"/>
    </location>
</feature>
<keyword evidence="4 7" id="KW-0722">Serine protease inhibitor</keyword>
<feature type="disulfide bond" evidence="7">
    <location>
        <begin position="44"/>
        <end position="59"/>
    </location>
</feature>
<comment type="caution">
    <text evidence="7">Lacks conserved residue(s) required for the propagation of feature annotation.</text>
</comment>
<keyword evidence="3 7" id="KW-0646">Protease inhibitor</keyword>
<dbReference type="AlphaFoldDB" id="A0A9N9WR85"/>
<evidence type="ECO:0000256" key="3">
    <source>
        <dbReference type="ARBA" id="ARBA00022690"/>
    </source>
</evidence>
<accession>A0A9N9WR85</accession>